<dbReference type="EMBL" id="PYMA01000003">
    <property type="protein sequence ID" value="PSW20786.1"/>
    <property type="molecule type" value="Genomic_DNA"/>
</dbReference>
<comment type="subcellular location">
    <subcellularLocation>
        <location evidence="1">Membrane</location>
    </subcellularLocation>
</comment>
<evidence type="ECO:0000256" key="5">
    <source>
        <dbReference type="ARBA" id="ARBA00018097"/>
    </source>
</evidence>
<evidence type="ECO:0000256" key="1">
    <source>
        <dbReference type="ARBA" id="ARBA00004370"/>
    </source>
</evidence>
<dbReference type="EC" id="3.1.3.62" evidence="4"/>
<evidence type="ECO:0000256" key="9">
    <source>
        <dbReference type="ARBA" id="ARBA00031642"/>
    </source>
</evidence>
<dbReference type="Proteomes" id="UP000241771">
    <property type="component" value="Unassembled WGS sequence"/>
</dbReference>
<dbReference type="PANTHER" id="PTHR20963">
    <property type="entry name" value="MULTIPLE INOSITOL POLYPHOSPHATE PHOSPHATASE-RELATED"/>
    <property type="match status" value="1"/>
</dbReference>
<keyword evidence="16" id="KW-1185">Reference proteome</keyword>
<dbReference type="Gene3D" id="3.40.50.1240">
    <property type="entry name" value="Phosphoglycerate mutase-like"/>
    <property type="match status" value="1"/>
</dbReference>
<dbReference type="InterPro" id="IPR029033">
    <property type="entry name" value="His_PPase_superfam"/>
</dbReference>
<evidence type="ECO:0000256" key="7">
    <source>
        <dbReference type="ARBA" id="ARBA00022801"/>
    </source>
</evidence>
<dbReference type="EC" id="3.1.3.80" evidence="3"/>
<dbReference type="GO" id="GO:0034417">
    <property type="term" value="F:bisphosphoglycerate 3-phosphatase activity"/>
    <property type="evidence" value="ECO:0007669"/>
    <property type="project" value="UniProtKB-EC"/>
</dbReference>
<evidence type="ECO:0000256" key="14">
    <source>
        <dbReference type="SAM" id="SignalP"/>
    </source>
</evidence>
<sequence>MKKSLLALAITFSAGAIASDATSVDTGNPEWAGDTAHWSFFLYGQTPYPVQQGILDSELAAPEGYNVVHTNIMGRHGSRYATGRHESVDVWADWFSKVAERGQLTEKGKQYQQDIQGYVNAWSEDTAGHITQLGYEEMIAIGERAAEAMDQDKLEVIVGNSGALRAQQTQDGFVEGVEKVAKATVKAQGDEVNFLIDPQSGHPNNPDMRFYHDDVRPPMYRMRQDNFDYHTERPSQSAMNLAEQYVEGLNQTSAGELVFAMYRLCQQDASQDYVAKMCAPFESYVDTAEGKETYTWLRDIIRWEQFYYFGPAAMNQGAQQVMSKPLLQDILNSTAAAAEGKAASDIQARFGHDAGMAGLYIALGLIQDRGYDRDREESWMQYGQVPMGGNMIWQLLENQDNPSDLQVRMLVNEQVMSFPFADGKDMVAWDEVKAHYQSYLDSVNTPEEYRKTIGSYVEADRVTAVKGS</sequence>
<evidence type="ECO:0000313" key="16">
    <source>
        <dbReference type="Proteomes" id="UP000241771"/>
    </source>
</evidence>
<comment type="catalytic activity">
    <reaction evidence="12">
        <text>1D-myo-inositol hexakisphosphate + H2O = 1D-myo-inositol 1,2,4,5,6-pentakisphosphate + phosphate</text>
        <dbReference type="Rhea" id="RHEA:16989"/>
        <dbReference type="ChEBI" id="CHEBI:15377"/>
        <dbReference type="ChEBI" id="CHEBI:43474"/>
        <dbReference type="ChEBI" id="CHEBI:57798"/>
        <dbReference type="ChEBI" id="CHEBI:58130"/>
        <dbReference type="EC" id="3.1.3.62"/>
    </reaction>
    <physiologicalReaction direction="left-to-right" evidence="12">
        <dbReference type="Rhea" id="RHEA:16990"/>
    </physiologicalReaction>
</comment>
<keyword evidence="6 14" id="KW-0732">Signal</keyword>
<protein>
    <recommendedName>
        <fullName evidence="5">Multiple inositol polyphosphate phosphatase 1</fullName>
        <ecNumber evidence="4">3.1.3.62</ecNumber>
        <ecNumber evidence="3">3.1.3.80</ecNumber>
    </recommendedName>
    <alternativeName>
        <fullName evidence="9">2,3-bisphosphoglycerate 3-phosphatase</fullName>
    </alternativeName>
</protein>
<dbReference type="CDD" id="cd07061">
    <property type="entry name" value="HP_HAP_like"/>
    <property type="match status" value="1"/>
</dbReference>
<evidence type="ECO:0000256" key="4">
    <source>
        <dbReference type="ARBA" id="ARBA00013040"/>
    </source>
</evidence>
<comment type="catalytic activity">
    <reaction evidence="11">
        <text>1D-myo-inositol 1,2,4,5,6-pentakisphosphate + H2O = 1D-myo-inositol 1,2,5,6-tetrakisphosphate + phosphate</text>
        <dbReference type="Rhea" id="RHEA:77115"/>
        <dbReference type="ChEBI" id="CHEBI:15377"/>
        <dbReference type="ChEBI" id="CHEBI:43474"/>
        <dbReference type="ChEBI" id="CHEBI:57798"/>
        <dbReference type="ChEBI" id="CHEBI:195535"/>
        <dbReference type="EC" id="3.1.3.62"/>
    </reaction>
    <physiologicalReaction direction="left-to-right" evidence="11">
        <dbReference type="Rhea" id="RHEA:77116"/>
    </physiologicalReaction>
</comment>
<comment type="caution">
    <text evidence="15">The sequence shown here is derived from an EMBL/GenBank/DDBJ whole genome shotgun (WGS) entry which is preliminary data.</text>
</comment>
<comment type="catalytic activity">
    <reaction evidence="10">
        <text>1D-myo-inositol 1,2,5,6-tetrakisphosphate + H2O = 1D-myo-inositol 1,2,6-trisphosphate + phosphate</text>
        <dbReference type="Rhea" id="RHEA:77119"/>
        <dbReference type="ChEBI" id="CHEBI:15377"/>
        <dbReference type="ChEBI" id="CHEBI:43474"/>
        <dbReference type="ChEBI" id="CHEBI:195535"/>
        <dbReference type="ChEBI" id="CHEBI:195537"/>
        <dbReference type="EC" id="3.1.3.62"/>
    </reaction>
    <physiologicalReaction direction="left-to-right" evidence="10">
        <dbReference type="Rhea" id="RHEA:77120"/>
    </physiologicalReaction>
</comment>
<proteinExistence type="inferred from homology"/>
<dbReference type="PANTHER" id="PTHR20963:SF8">
    <property type="entry name" value="MULTIPLE INOSITOL POLYPHOSPHATE PHOSPHATASE 1"/>
    <property type="match status" value="1"/>
</dbReference>
<evidence type="ECO:0000256" key="11">
    <source>
        <dbReference type="ARBA" id="ARBA00043671"/>
    </source>
</evidence>
<evidence type="ECO:0000256" key="6">
    <source>
        <dbReference type="ARBA" id="ARBA00022729"/>
    </source>
</evidence>
<dbReference type="GO" id="GO:0016020">
    <property type="term" value="C:membrane"/>
    <property type="evidence" value="ECO:0007669"/>
    <property type="project" value="UniProtKB-SubCell"/>
</dbReference>
<evidence type="ECO:0000256" key="12">
    <source>
        <dbReference type="ARBA" id="ARBA00043691"/>
    </source>
</evidence>
<evidence type="ECO:0000313" key="15">
    <source>
        <dbReference type="EMBL" id="PSW20786.1"/>
    </source>
</evidence>
<evidence type="ECO:0000256" key="8">
    <source>
        <dbReference type="ARBA" id="ARBA00023136"/>
    </source>
</evidence>
<feature type="signal peptide" evidence="14">
    <location>
        <begin position="1"/>
        <end position="18"/>
    </location>
</feature>
<dbReference type="OrthoDB" id="10000845at2"/>
<comment type="similarity">
    <text evidence="2">Belongs to the histidine acid phosphatase family. MINPP1 subfamily.</text>
</comment>
<dbReference type="SUPFAM" id="SSF53254">
    <property type="entry name" value="Phosphoglycerate mutase-like"/>
    <property type="match status" value="1"/>
</dbReference>
<dbReference type="InterPro" id="IPR000560">
    <property type="entry name" value="His_Pase_clade-2"/>
</dbReference>
<organism evidence="15 16">
    <name type="scientific">Photobacterium sanctipauli</name>
    <dbReference type="NCBI Taxonomy" id="1342794"/>
    <lineage>
        <taxon>Bacteria</taxon>
        <taxon>Pseudomonadati</taxon>
        <taxon>Pseudomonadota</taxon>
        <taxon>Gammaproteobacteria</taxon>
        <taxon>Vibrionales</taxon>
        <taxon>Vibrionaceae</taxon>
        <taxon>Photobacterium</taxon>
    </lineage>
</organism>
<dbReference type="Pfam" id="PF00328">
    <property type="entry name" value="His_Phos_2"/>
    <property type="match status" value="1"/>
</dbReference>
<name>A0A2T3NX01_9GAMM</name>
<keyword evidence="8" id="KW-0472">Membrane</keyword>
<dbReference type="RefSeq" id="WP_036815845.1">
    <property type="nucleotide sequence ID" value="NZ_JGVO01000003.1"/>
</dbReference>
<evidence type="ECO:0000256" key="3">
    <source>
        <dbReference type="ARBA" id="ARBA00012976"/>
    </source>
</evidence>
<gene>
    <name evidence="15" type="ORF">C9I98_08080</name>
</gene>
<accession>A0A2T3NX01</accession>
<evidence type="ECO:0000256" key="2">
    <source>
        <dbReference type="ARBA" id="ARBA00008422"/>
    </source>
</evidence>
<dbReference type="AlphaFoldDB" id="A0A2T3NX01"/>
<keyword evidence="7" id="KW-0378">Hydrolase</keyword>
<evidence type="ECO:0000256" key="10">
    <source>
        <dbReference type="ARBA" id="ARBA00043668"/>
    </source>
</evidence>
<evidence type="ECO:0000256" key="13">
    <source>
        <dbReference type="ARBA" id="ARBA00043832"/>
    </source>
</evidence>
<comment type="catalytic activity">
    <reaction evidence="13">
        <text>(2R)-2,3-bisphosphoglycerate + H2O = (2R)-2-phosphoglycerate + phosphate</text>
        <dbReference type="Rhea" id="RHEA:27381"/>
        <dbReference type="ChEBI" id="CHEBI:15377"/>
        <dbReference type="ChEBI" id="CHEBI:43474"/>
        <dbReference type="ChEBI" id="CHEBI:58248"/>
        <dbReference type="ChEBI" id="CHEBI:58289"/>
        <dbReference type="EC" id="3.1.3.80"/>
    </reaction>
    <physiologicalReaction direction="left-to-right" evidence="13">
        <dbReference type="Rhea" id="RHEA:27382"/>
    </physiologicalReaction>
</comment>
<reference evidence="15 16" key="1">
    <citation type="submission" date="2018-01" db="EMBL/GenBank/DDBJ databases">
        <title>Whole genome sequencing of Histamine producing bacteria.</title>
        <authorList>
            <person name="Butler K."/>
        </authorList>
    </citation>
    <scope>NUCLEOTIDE SEQUENCE [LARGE SCALE GENOMIC DNA]</scope>
    <source>
        <strain evidence="15 16">DSM 100436</strain>
    </source>
</reference>
<feature type="chain" id="PRO_5015519247" description="Multiple inositol polyphosphate phosphatase 1" evidence="14">
    <location>
        <begin position="19"/>
        <end position="468"/>
    </location>
</feature>